<dbReference type="OrthoDB" id="325701at2759"/>
<gene>
    <name evidence="2" type="ORF">SteCoe_25795</name>
</gene>
<feature type="compositionally biased region" description="Basic and acidic residues" evidence="1">
    <location>
        <begin position="1"/>
        <end position="16"/>
    </location>
</feature>
<dbReference type="AlphaFoldDB" id="A0A1R2BED4"/>
<keyword evidence="3" id="KW-1185">Reference proteome</keyword>
<sequence>MRNSYDDRHNFDKEMYGRLNQNKPPTRQQDRNPIIEEDQQVPRQYYQEFEPTPSTKKKNRMLARGDFSDKNQGTFAFSYDNYEDYRPSKKCFNKYEEDPIKPPDYIPPANFKRPDRNPITQGDYLREPELRLRPDQISNVFNTLPPEPYTDKRGIYYDKNKSSVFDQYIPEPRTVKSQNYSETSNIIHYKYAPNYRDNEITAKPSNTRYEKEDLKQYDDLKSFTDVMKEKRNTSNIFFS</sequence>
<dbReference type="EMBL" id="MPUH01000708">
    <property type="protein sequence ID" value="OMJ75136.1"/>
    <property type="molecule type" value="Genomic_DNA"/>
</dbReference>
<protein>
    <submittedName>
        <fullName evidence="2">Uncharacterized protein</fullName>
    </submittedName>
</protein>
<proteinExistence type="predicted"/>
<reference evidence="2 3" key="1">
    <citation type="submission" date="2016-11" db="EMBL/GenBank/DDBJ databases">
        <title>The macronuclear genome of Stentor coeruleus: a giant cell with tiny introns.</title>
        <authorList>
            <person name="Slabodnick M."/>
            <person name="Ruby J.G."/>
            <person name="Reiff S.B."/>
            <person name="Swart E.C."/>
            <person name="Gosai S."/>
            <person name="Prabakaran S."/>
            <person name="Witkowska E."/>
            <person name="Larue G.E."/>
            <person name="Fisher S."/>
            <person name="Freeman R.M."/>
            <person name="Gunawardena J."/>
            <person name="Chu W."/>
            <person name="Stover N.A."/>
            <person name="Gregory B.D."/>
            <person name="Nowacki M."/>
            <person name="Derisi J."/>
            <person name="Roy S.W."/>
            <person name="Marshall W.F."/>
            <person name="Sood P."/>
        </authorList>
    </citation>
    <scope>NUCLEOTIDE SEQUENCE [LARGE SCALE GENOMIC DNA]</scope>
    <source>
        <strain evidence="2">WM001</strain>
    </source>
</reference>
<evidence type="ECO:0000313" key="3">
    <source>
        <dbReference type="Proteomes" id="UP000187209"/>
    </source>
</evidence>
<name>A0A1R2BED4_9CILI</name>
<feature type="region of interest" description="Disordered" evidence="1">
    <location>
        <begin position="1"/>
        <end position="60"/>
    </location>
</feature>
<evidence type="ECO:0000313" key="2">
    <source>
        <dbReference type="EMBL" id="OMJ75136.1"/>
    </source>
</evidence>
<organism evidence="2 3">
    <name type="scientific">Stentor coeruleus</name>
    <dbReference type="NCBI Taxonomy" id="5963"/>
    <lineage>
        <taxon>Eukaryota</taxon>
        <taxon>Sar</taxon>
        <taxon>Alveolata</taxon>
        <taxon>Ciliophora</taxon>
        <taxon>Postciliodesmatophora</taxon>
        <taxon>Heterotrichea</taxon>
        <taxon>Heterotrichida</taxon>
        <taxon>Stentoridae</taxon>
        <taxon>Stentor</taxon>
    </lineage>
</organism>
<accession>A0A1R2BED4</accession>
<dbReference type="Proteomes" id="UP000187209">
    <property type="component" value="Unassembled WGS sequence"/>
</dbReference>
<feature type="region of interest" description="Disordered" evidence="1">
    <location>
        <begin position="102"/>
        <end position="121"/>
    </location>
</feature>
<comment type="caution">
    <text evidence="2">The sequence shown here is derived from an EMBL/GenBank/DDBJ whole genome shotgun (WGS) entry which is preliminary data.</text>
</comment>
<evidence type="ECO:0000256" key="1">
    <source>
        <dbReference type="SAM" id="MobiDB-lite"/>
    </source>
</evidence>